<feature type="region of interest" description="Disordered" evidence="1">
    <location>
        <begin position="110"/>
        <end position="129"/>
    </location>
</feature>
<feature type="signal peptide" evidence="2">
    <location>
        <begin position="1"/>
        <end position="18"/>
    </location>
</feature>
<dbReference type="EMBL" id="LDWR01000055">
    <property type="protein sequence ID" value="KML48670.1"/>
    <property type="molecule type" value="Genomic_DNA"/>
</dbReference>
<dbReference type="PATRIC" id="fig|292.27.peg.6383"/>
<evidence type="ECO:0000256" key="2">
    <source>
        <dbReference type="SAM" id="SignalP"/>
    </source>
</evidence>
<accession>A0A0J5WGV7</accession>
<evidence type="ECO:0000313" key="4">
    <source>
        <dbReference type="Proteomes" id="UP000036338"/>
    </source>
</evidence>
<feature type="compositionally biased region" description="Basic residues" evidence="1">
    <location>
        <begin position="66"/>
        <end position="76"/>
    </location>
</feature>
<evidence type="ECO:0000313" key="3">
    <source>
        <dbReference type="EMBL" id="KML48670.1"/>
    </source>
</evidence>
<dbReference type="AlphaFoldDB" id="A0A0J5WGV7"/>
<protein>
    <submittedName>
        <fullName evidence="3">Uncharacterized protein</fullName>
    </submittedName>
</protein>
<gene>
    <name evidence="3" type="ORF">VL15_28875</name>
</gene>
<dbReference type="RefSeq" id="WP_048250106.1">
    <property type="nucleotide sequence ID" value="NZ_LDWR01000055.1"/>
</dbReference>
<keyword evidence="2" id="KW-0732">Signal</keyword>
<feature type="compositionally biased region" description="Low complexity" evidence="1">
    <location>
        <begin position="118"/>
        <end position="129"/>
    </location>
</feature>
<evidence type="ECO:0000256" key="1">
    <source>
        <dbReference type="SAM" id="MobiDB-lite"/>
    </source>
</evidence>
<reference evidence="3 4" key="1">
    <citation type="submission" date="2015-05" db="EMBL/GenBank/DDBJ databases">
        <title>Draft genome of Burkholderia cepacia LK29.</title>
        <authorList>
            <person name="Chan X.Y."/>
        </authorList>
    </citation>
    <scope>NUCLEOTIDE SEQUENCE [LARGE SCALE GENOMIC DNA]</scope>
    <source>
        <strain evidence="3 4">LK29</strain>
    </source>
</reference>
<organism evidence="3 4">
    <name type="scientific">Burkholderia cepacia</name>
    <name type="common">Pseudomonas cepacia</name>
    <dbReference type="NCBI Taxonomy" id="292"/>
    <lineage>
        <taxon>Bacteria</taxon>
        <taxon>Pseudomonadati</taxon>
        <taxon>Pseudomonadota</taxon>
        <taxon>Betaproteobacteria</taxon>
        <taxon>Burkholderiales</taxon>
        <taxon>Burkholderiaceae</taxon>
        <taxon>Burkholderia</taxon>
        <taxon>Burkholderia cepacia complex</taxon>
    </lineage>
</organism>
<sequence>MRRLSICAAMLVCGTAFAAPPGDGAPFAPAASNQVFPPLPPYASLPPGAGGDDEAQAPAPATAGGRHTKKQRHALPVKKAPEFQVRLVVTDESRAALAAEDKKLDDALAKSAHERRTTGAGTAALAMTQ</sequence>
<feature type="region of interest" description="Disordered" evidence="1">
    <location>
        <begin position="23"/>
        <end position="77"/>
    </location>
</feature>
<comment type="caution">
    <text evidence="3">The sequence shown here is derived from an EMBL/GenBank/DDBJ whole genome shotgun (WGS) entry which is preliminary data.</text>
</comment>
<feature type="chain" id="PRO_5005266361" evidence="2">
    <location>
        <begin position="19"/>
        <end position="129"/>
    </location>
</feature>
<name>A0A0J5WGV7_BURCE</name>
<proteinExistence type="predicted"/>
<dbReference type="Proteomes" id="UP000036338">
    <property type="component" value="Unassembled WGS sequence"/>
</dbReference>